<keyword evidence="2 4" id="KW-0378">Hydrolase</keyword>
<name>A0A923HFS0_9BURK</name>
<proteinExistence type="predicted"/>
<dbReference type="GO" id="GO:0005509">
    <property type="term" value="F:calcium ion binding"/>
    <property type="evidence" value="ECO:0007669"/>
    <property type="project" value="InterPro"/>
</dbReference>
<dbReference type="RefSeq" id="WP_186912864.1">
    <property type="nucleotide sequence ID" value="NZ_JACOFV010000011.1"/>
</dbReference>
<dbReference type="EMBL" id="JACOFV010000011">
    <property type="protein sequence ID" value="MBC3862914.1"/>
    <property type="molecule type" value="Genomic_DNA"/>
</dbReference>
<keyword evidence="3 4" id="KW-0720">Serine protease</keyword>
<dbReference type="GO" id="GO:0006508">
    <property type="term" value="P:proteolysis"/>
    <property type="evidence" value="ECO:0007669"/>
    <property type="project" value="UniProtKB-KW"/>
</dbReference>
<accession>A0A923HFS0</accession>
<feature type="active site" description="Charge relay system" evidence="4">
    <location>
        <position position="450"/>
    </location>
</feature>
<dbReference type="GO" id="GO:0016020">
    <property type="term" value="C:membrane"/>
    <property type="evidence" value="ECO:0007669"/>
    <property type="project" value="InterPro"/>
</dbReference>
<dbReference type="Gene3D" id="3.40.50.200">
    <property type="entry name" value="Peptidase S8/S53 domain"/>
    <property type="match status" value="1"/>
</dbReference>
<keyword evidence="8" id="KW-1185">Reference proteome</keyword>
<evidence type="ECO:0000256" key="4">
    <source>
        <dbReference type="PROSITE-ProRule" id="PRU01032"/>
    </source>
</evidence>
<dbReference type="AlphaFoldDB" id="A0A923HFS0"/>
<dbReference type="GO" id="GO:0008240">
    <property type="term" value="F:tripeptidyl-peptidase activity"/>
    <property type="evidence" value="ECO:0007669"/>
    <property type="project" value="TreeGrafter"/>
</dbReference>
<evidence type="ECO:0000256" key="5">
    <source>
        <dbReference type="SAM" id="SignalP"/>
    </source>
</evidence>
<comment type="cofactor">
    <cofactor evidence="4">
        <name>Ca(2+)</name>
        <dbReference type="ChEBI" id="CHEBI:29108"/>
    </cofactor>
    <text evidence="4">Binds 1 Ca(2+) ion per subunit.</text>
</comment>
<feature type="signal peptide" evidence="5">
    <location>
        <begin position="1"/>
        <end position="31"/>
    </location>
</feature>
<dbReference type="InterPro" id="IPR023828">
    <property type="entry name" value="Peptidase_S8_Ser-AS"/>
</dbReference>
<dbReference type="InterPro" id="IPR022409">
    <property type="entry name" value="PKD/Chitinase_dom"/>
</dbReference>
<feature type="domain" description="Peptidase S53" evidence="6">
    <location>
        <begin position="160"/>
        <end position="538"/>
    </location>
</feature>
<feature type="active site" description="Charge relay system" evidence="4">
    <location>
        <position position="272"/>
    </location>
</feature>
<evidence type="ECO:0000256" key="3">
    <source>
        <dbReference type="ARBA" id="ARBA00022825"/>
    </source>
</evidence>
<reference evidence="7" key="1">
    <citation type="submission" date="2020-08" db="EMBL/GenBank/DDBJ databases">
        <title>Novel species isolated from subtropical streams in China.</title>
        <authorList>
            <person name="Lu H."/>
        </authorList>
    </citation>
    <scope>NUCLEOTIDE SEQUENCE</scope>
    <source>
        <strain evidence="7">KACC 12607</strain>
    </source>
</reference>
<evidence type="ECO:0000256" key="1">
    <source>
        <dbReference type="ARBA" id="ARBA00022670"/>
    </source>
</evidence>
<dbReference type="PANTHER" id="PTHR14218">
    <property type="entry name" value="PROTEASE S8 TRIPEPTIDYL PEPTIDASE I CLN2"/>
    <property type="match status" value="1"/>
</dbReference>
<dbReference type="Proteomes" id="UP000634011">
    <property type="component" value="Unassembled WGS sequence"/>
</dbReference>
<feature type="binding site" evidence="4">
    <location>
        <position position="518"/>
    </location>
    <ligand>
        <name>Ca(2+)</name>
        <dbReference type="ChEBI" id="CHEBI:29108"/>
    </ligand>
</feature>
<feature type="binding site" evidence="4">
    <location>
        <position position="500"/>
    </location>
    <ligand>
        <name>Ca(2+)</name>
        <dbReference type="ChEBI" id="CHEBI:29108"/>
    </ligand>
</feature>
<evidence type="ECO:0000313" key="8">
    <source>
        <dbReference type="Proteomes" id="UP000634011"/>
    </source>
</evidence>
<keyword evidence="5" id="KW-0732">Signal</keyword>
<dbReference type="InterPro" id="IPR013783">
    <property type="entry name" value="Ig-like_fold"/>
</dbReference>
<dbReference type="SMART" id="SM00089">
    <property type="entry name" value="PKD"/>
    <property type="match status" value="3"/>
</dbReference>
<protein>
    <submittedName>
        <fullName evidence="7">S53 family peptidase</fullName>
    </submittedName>
</protein>
<dbReference type="PROSITE" id="PS51695">
    <property type="entry name" value="SEDOLISIN"/>
    <property type="match status" value="1"/>
</dbReference>
<gene>
    <name evidence="7" type="ORF">H8K32_12450</name>
</gene>
<dbReference type="InterPro" id="IPR036852">
    <property type="entry name" value="Peptidase_S8/S53_dom_sf"/>
</dbReference>
<organism evidence="7 8">
    <name type="scientific">Undibacterium jejuense</name>
    <dbReference type="NCBI Taxonomy" id="1344949"/>
    <lineage>
        <taxon>Bacteria</taxon>
        <taxon>Pseudomonadati</taxon>
        <taxon>Pseudomonadota</taxon>
        <taxon>Betaproteobacteria</taxon>
        <taxon>Burkholderiales</taxon>
        <taxon>Oxalobacteraceae</taxon>
        <taxon>Undibacterium</taxon>
    </lineage>
</organism>
<dbReference type="GO" id="GO:0004252">
    <property type="term" value="F:serine-type endopeptidase activity"/>
    <property type="evidence" value="ECO:0007669"/>
    <property type="project" value="UniProtKB-UniRule"/>
</dbReference>
<feature type="active site" description="Charge relay system" evidence="4">
    <location>
        <position position="276"/>
    </location>
</feature>
<evidence type="ECO:0000256" key="2">
    <source>
        <dbReference type="ARBA" id="ARBA00022801"/>
    </source>
</evidence>
<dbReference type="PROSITE" id="PS00138">
    <property type="entry name" value="SUBTILASE_SER"/>
    <property type="match status" value="1"/>
</dbReference>
<feature type="chain" id="PRO_5037939700" evidence="5">
    <location>
        <begin position="32"/>
        <end position="888"/>
    </location>
</feature>
<keyword evidence="4" id="KW-0106">Calcium</keyword>
<sequence length="888" mass="87949">MSIKQNVLFSSVPVTLSAPLARTLVSAGLLALLSACGSGTSSTSANSNSSVAQISTATTTLDLPVIGSAATPPDQIATPTFHIAPVLLNEPSDVDALDANSSAQIAANKQFVPTELQGLSSRRLTVDILNATRGGQNFSASNISADQSIQPKVNNAVVVTYTPAQIRAAYGLPALPANTTGLSAAQAAQLGAGQTIYLVDAQHDPYVVQELAAFNQKFGLPTCTTQTIATNASLPLAPASVTAGCVLSVVYNTSNGTMTSTAPAYDSGWATEITLDVQWAHATAPLARIVLIEAPDASLNSLIGGVKLANAMGPGVVSMSFGASEGNWTSSVDSAFTGAKMTYVAATGDSGAAVDWPAVSPNVLAVSGTSLAYSGSGSRSETVWSGTGGGISAYTSTPSYQASGVPGVGSLPRRSVADVAFNADPSTGQYLAVINQGSSTVSWLSAGGTSLATPQWAGVITVANAIRAQNAKAALGLTQPVLYGQIAGVPGSYASTFYDVTSGSDGSCSTCNAKVGYDETTGLGTPNVTSLLTYLAGNSAASAPVVTGASISGQVGTALSFTVSASSPNPLTFSLSGAPSGMTINAAGVVTWATPVAGTYSVTVTAVDSKAKLSGSGVYTVKISPPVAPVVTGGAISGKVGTAFSFNVSVTDVNPTTLALSGAPSGMTVNSAGVVSWATPVLGTYSVTVTATDSKNGLTGKGVYVVTIAAQPAPTVPGGSISGKAGTALSFSVTVANSNPLTYSLSGAPSGMTISTAGVVNWANPVVGSYNVTVTVKDTKTGLSGQGVYAVVISAATPVGPIITAAPMTGVAGKPMSGTISFADAGATGLSVSISGVPLGMSFSMGSGMSLVASWPNPVTGSYTLKVTVTDNLGRSATASVPVTINAH</sequence>
<evidence type="ECO:0000313" key="7">
    <source>
        <dbReference type="EMBL" id="MBC3862914.1"/>
    </source>
</evidence>
<dbReference type="CDD" id="cd04056">
    <property type="entry name" value="Peptidases_S53"/>
    <property type="match status" value="1"/>
</dbReference>
<comment type="caution">
    <text evidence="7">The sequence shown here is derived from an EMBL/GenBank/DDBJ whole genome shotgun (WGS) entry which is preliminary data.</text>
</comment>
<dbReference type="SUPFAM" id="SSF49313">
    <property type="entry name" value="Cadherin-like"/>
    <property type="match status" value="2"/>
</dbReference>
<keyword evidence="4" id="KW-0479">Metal-binding</keyword>
<keyword evidence="1 4" id="KW-0645">Protease</keyword>
<dbReference type="InterPro" id="IPR015919">
    <property type="entry name" value="Cadherin-like_sf"/>
</dbReference>
<dbReference type="InterPro" id="IPR050819">
    <property type="entry name" value="Tripeptidyl-peptidase_I"/>
</dbReference>
<feature type="binding site" evidence="4">
    <location>
        <position position="499"/>
    </location>
    <ligand>
        <name>Ca(2+)</name>
        <dbReference type="ChEBI" id="CHEBI:29108"/>
    </ligand>
</feature>
<dbReference type="PANTHER" id="PTHR14218:SF15">
    <property type="entry name" value="TRIPEPTIDYL-PEPTIDASE 1"/>
    <property type="match status" value="1"/>
</dbReference>
<dbReference type="InterPro" id="IPR030400">
    <property type="entry name" value="Sedolisin_dom"/>
</dbReference>
<dbReference type="Pfam" id="PF05345">
    <property type="entry name" value="He_PIG"/>
    <property type="match status" value="3"/>
</dbReference>
<dbReference type="Gene3D" id="2.60.40.10">
    <property type="entry name" value="Immunoglobulins"/>
    <property type="match status" value="4"/>
</dbReference>
<dbReference type="SUPFAM" id="SSF52743">
    <property type="entry name" value="Subtilisin-like"/>
    <property type="match status" value="1"/>
</dbReference>
<feature type="binding site" evidence="4">
    <location>
        <position position="516"/>
    </location>
    <ligand>
        <name>Ca(2+)</name>
        <dbReference type="ChEBI" id="CHEBI:29108"/>
    </ligand>
</feature>
<evidence type="ECO:0000259" key="6">
    <source>
        <dbReference type="PROSITE" id="PS51695"/>
    </source>
</evidence>